<name>A0ABN7AZ26_9HEMI</name>
<gene>
    <name evidence="2" type="ORF">NTJ_10068</name>
</gene>
<feature type="compositionally biased region" description="Basic and acidic residues" evidence="1">
    <location>
        <begin position="1"/>
        <end position="13"/>
    </location>
</feature>
<organism evidence="2 3">
    <name type="scientific">Nesidiocoris tenuis</name>
    <dbReference type="NCBI Taxonomy" id="355587"/>
    <lineage>
        <taxon>Eukaryota</taxon>
        <taxon>Metazoa</taxon>
        <taxon>Ecdysozoa</taxon>
        <taxon>Arthropoda</taxon>
        <taxon>Hexapoda</taxon>
        <taxon>Insecta</taxon>
        <taxon>Pterygota</taxon>
        <taxon>Neoptera</taxon>
        <taxon>Paraneoptera</taxon>
        <taxon>Hemiptera</taxon>
        <taxon>Heteroptera</taxon>
        <taxon>Panheteroptera</taxon>
        <taxon>Cimicomorpha</taxon>
        <taxon>Miridae</taxon>
        <taxon>Dicyphina</taxon>
        <taxon>Nesidiocoris</taxon>
    </lineage>
</organism>
<feature type="region of interest" description="Disordered" evidence="1">
    <location>
        <begin position="1"/>
        <end position="73"/>
    </location>
</feature>
<reference evidence="2 3" key="1">
    <citation type="submission" date="2023-09" db="EMBL/GenBank/DDBJ databases">
        <title>Nesidiocoris tenuis whole genome shotgun sequence.</title>
        <authorList>
            <person name="Shibata T."/>
            <person name="Shimoda M."/>
            <person name="Kobayashi T."/>
            <person name="Uehara T."/>
        </authorList>
    </citation>
    <scope>NUCLEOTIDE SEQUENCE [LARGE SCALE GENOMIC DNA]</scope>
    <source>
        <strain evidence="2 3">Japan</strain>
    </source>
</reference>
<proteinExistence type="predicted"/>
<dbReference type="Proteomes" id="UP001307889">
    <property type="component" value="Chromosome 8"/>
</dbReference>
<keyword evidence="3" id="KW-1185">Reference proteome</keyword>
<feature type="compositionally biased region" description="Polar residues" evidence="1">
    <location>
        <begin position="36"/>
        <end position="49"/>
    </location>
</feature>
<dbReference type="EMBL" id="AP028916">
    <property type="protein sequence ID" value="BES97253.1"/>
    <property type="molecule type" value="Genomic_DNA"/>
</dbReference>
<accession>A0ABN7AZ26</accession>
<evidence type="ECO:0000313" key="2">
    <source>
        <dbReference type="EMBL" id="BES97253.1"/>
    </source>
</evidence>
<evidence type="ECO:0000313" key="3">
    <source>
        <dbReference type="Proteomes" id="UP001307889"/>
    </source>
</evidence>
<sequence>MRLKDPQNSKEKSATVNLRPRIRDFPLAVPAEEIRPNNNNSAPAETNGTGRVGDGHHSAGLDELSGIPGRALR</sequence>
<evidence type="ECO:0000256" key="1">
    <source>
        <dbReference type="SAM" id="MobiDB-lite"/>
    </source>
</evidence>
<protein>
    <submittedName>
        <fullName evidence="2">Uncharacterized protein</fullName>
    </submittedName>
</protein>